<evidence type="ECO:0000256" key="2">
    <source>
        <dbReference type="ARBA" id="ARBA00023015"/>
    </source>
</evidence>
<sequence>MGGNPTDAEDALSRAMIKAWEKVQKFGRKISNFKAWLTKLTHNLCVDIHREHCRSANQVEDIEGIPEEKGLVSCDDTPERVLETDEKKIAIRSAIDNLPPRLHQTFILHFYQELSYREIAQQQEISYQNVCKRISQARAILREELREYFIGEDETDKKLSVTPTNQATESAMGEMSQPNGEVEAIVGETVALSVAVEEVESVVGEEVLLVQESESVPVAATSEEKLEVNNEALLRGGMNRSGVGILSAWKMKRARCPFHQDGHSTARCLFQQDGHSTARCPPHQDGHSTARCPPHQDVHSTARCPPHQDGHSTAGWPFHQDGHSTARCPPHKTIKIIPHLYNAIAGLSFLITICSNFHPVKLTGRPCLIME</sequence>
<dbReference type="SUPFAM" id="SSF88946">
    <property type="entry name" value="Sigma2 domain of RNA polymerase sigma factors"/>
    <property type="match status" value="1"/>
</dbReference>
<keyword evidence="4" id="KW-0804">Transcription</keyword>
<dbReference type="GO" id="GO:0016987">
    <property type="term" value="F:sigma factor activity"/>
    <property type="evidence" value="ECO:0007669"/>
    <property type="project" value="UniProtKB-KW"/>
</dbReference>
<dbReference type="CDD" id="cd06171">
    <property type="entry name" value="Sigma70_r4"/>
    <property type="match status" value="1"/>
</dbReference>
<dbReference type="InterPro" id="IPR014284">
    <property type="entry name" value="RNA_pol_sigma-70_dom"/>
</dbReference>
<organism evidence="8 9">
    <name type="scientific">Moorena bouillonii PNG</name>
    <dbReference type="NCBI Taxonomy" id="568701"/>
    <lineage>
        <taxon>Bacteria</taxon>
        <taxon>Bacillati</taxon>
        <taxon>Cyanobacteriota</taxon>
        <taxon>Cyanophyceae</taxon>
        <taxon>Coleofasciculales</taxon>
        <taxon>Coleofasciculaceae</taxon>
        <taxon>Moorena</taxon>
    </lineage>
</organism>
<dbReference type="Gene3D" id="1.10.10.10">
    <property type="entry name" value="Winged helix-like DNA-binding domain superfamily/Winged helix DNA-binding domain"/>
    <property type="match status" value="1"/>
</dbReference>
<dbReference type="Proteomes" id="UP000186657">
    <property type="component" value="Unassembled WGS sequence"/>
</dbReference>
<evidence type="ECO:0000313" key="8">
    <source>
        <dbReference type="EMBL" id="OLT61417.1"/>
    </source>
</evidence>
<dbReference type="PANTHER" id="PTHR43133">
    <property type="entry name" value="RNA POLYMERASE ECF-TYPE SIGMA FACTO"/>
    <property type="match status" value="1"/>
</dbReference>
<evidence type="ECO:0000256" key="1">
    <source>
        <dbReference type="ARBA" id="ARBA00010641"/>
    </source>
</evidence>
<dbReference type="GO" id="GO:0006352">
    <property type="term" value="P:DNA-templated transcription initiation"/>
    <property type="evidence" value="ECO:0007669"/>
    <property type="project" value="InterPro"/>
</dbReference>
<dbReference type="InterPro" id="IPR007627">
    <property type="entry name" value="RNA_pol_sigma70_r2"/>
</dbReference>
<dbReference type="PANTHER" id="PTHR43133:SF46">
    <property type="entry name" value="RNA POLYMERASE SIGMA-70 FACTOR ECF SUBFAMILY"/>
    <property type="match status" value="1"/>
</dbReference>
<dbReference type="Pfam" id="PF04542">
    <property type="entry name" value="Sigma70_r2"/>
    <property type="match status" value="1"/>
</dbReference>
<dbReference type="EMBL" id="MKZS01000001">
    <property type="protein sequence ID" value="OLT61417.1"/>
    <property type="molecule type" value="Genomic_DNA"/>
</dbReference>
<dbReference type="InterPro" id="IPR013249">
    <property type="entry name" value="RNA_pol_sigma70_r4_t2"/>
</dbReference>
<dbReference type="Gene3D" id="1.10.1740.10">
    <property type="match status" value="1"/>
</dbReference>
<dbReference type="InterPro" id="IPR036388">
    <property type="entry name" value="WH-like_DNA-bd_sf"/>
</dbReference>
<accession>A0A1U7N641</accession>
<feature type="domain" description="RNA polymerase sigma-70 region 2" evidence="6">
    <location>
        <begin position="2"/>
        <end position="52"/>
    </location>
</feature>
<evidence type="ECO:0000259" key="6">
    <source>
        <dbReference type="Pfam" id="PF04542"/>
    </source>
</evidence>
<name>A0A1U7N641_9CYAN</name>
<keyword evidence="2" id="KW-0805">Transcription regulation</keyword>
<feature type="domain" description="RNA polymerase sigma factor 70 region 4 type 2" evidence="7">
    <location>
        <begin position="90"/>
        <end position="139"/>
    </location>
</feature>
<protein>
    <recommendedName>
        <fullName evidence="10">Sigma-70 family RNA polymerase sigma factor</fullName>
    </recommendedName>
</protein>
<dbReference type="NCBIfam" id="TIGR02937">
    <property type="entry name" value="sigma70-ECF"/>
    <property type="match status" value="1"/>
</dbReference>
<evidence type="ECO:0008006" key="10">
    <source>
        <dbReference type="Google" id="ProtNLM"/>
    </source>
</evidence>
<gene>
    <name evidence="8" type="ORF">BJP37_22805</name>
</gene>
<dbReference type="GO" id="GO:0003677">
    <property type="term" value="F:DNA binding"/>
    <property type="evidence" value="ECO:0007669"/>
    <property type="project" value="InterPro"/>
</dbReference>
<dbReference type="InterPro" id="IPR013324">
    <property type="entry name" value="RNA_pol_sigma_r3/r4-like"/>
</dbReference>
<dbReference type="SUPFAM" id="SSF88659">
    <property type="entry name" value="Sigma3 and sigma4 domains of RNA polymerase sigma factors"/>
    <property type="match status" value="1"/>
</dbReference>
<dbReference type="InterPro" id="IPR039425">
    <property type="entry name" value="RNA_pol_sigma-70-like"/>
</dbReference>
<dbReference type="AlphaFoldDB" id="A0A1U7N641"/>
<comment type="similarity">
    <text evidence="1">Belongs to the sigma-70 factor family. ECF subfamily.</text>
</comment>
<dbReference type="Pfam" id="PF08281">
    <property type="entry name" value="Sigma70_r4_2"/>
    <property type="match status" value="1"/>
</dbReference>
<dbReference type="InterPro" id="IPR013325">
    <property type="entry name" value="RNA_pol_sigma_r2"/>
</dbReference>
<keyword evidence="9" id="KW-1185">Reference proteome</keyword>
<evidence type="ECO:0000256" key="5">
    <source>
        <dbReference type="SAM" id="MobiDB-lite"/>
    </source>
</evidence>
<evidence type="ECO:0000313" key="9">
    <source>
        <dbReference type="Proteomes" id="UP000186657"/>
    </source>
</evidence>
<reference evidence="8 9" key="1">
    <citation type="submission" date="2016-10" db="EMBL/GenBank/DDBJ databases">
        <title>Comparative genomics uncovers the prolific and rare metabolic potential of the cyanobacterial genus Moorea.</title>
        <authorList>
            <person name="Leao T."/>
            <person name="Castelao G."/>
            <person name="Korobeynikov A."/>
            <person name="Monroe E.A."/>
            <person name="Podell S."/>
            <person name="Glukhov E."/>
            <person name="Allen E."/>
            <person name="Gerwick W.H."/>
            <person name="Gerwick L."/>
        </authorList>
    </citation>
    <scope>NUCLEOTIDE SEQUENCE [LARGE SCALE GENOMIC DNA]</scope>
    <source>
        <strain evidence="8 9">PNG5-198</strain>
    </source>
</reference>
<evidence type="ECO:0000256" key="3">
    <source>
        <dbReference type="ARBA" id="ARBA00023082"/>
    </source>
</evidence>
<proteinExistence type="inferred from homology"/>
<feature type="region of interest" description="Disordered" evidence="5">
    <location>
        <begin position="159"/>
        <end position="178"/>
    </location>
</feature>
<comment type="caution">
    <text evidence="8">The sequence shown here is derived from an EMBL/GenBank/DDBJ whole genome shotgun (WGS) entry which is preliminary data.</text>
</comment>
<keyword evidence="3" id="KW-0731">Sigma factor</keyword>
<evidence type="ECO:0000256" key="4">
    <source>
        <dbReference type="ARBA" id="ARBA00023163"/>
    </source>
</evidence>
<evidence type="ECO:0000259" key="7">
    <source>
        <dbReference type="Pfam" id="PF08281"/>
    </source>
</evidence>